<evidence type="ECO:0000256" key="4">
    <source>
        <dbReference type="ARBA" id="ARBA00022692"/>
    </source>
</evidence>
<keyword evidence="4 7" id="KW-0812">Transmembrane</keyword>
<protein>
    <submittedName>
        <fullName evidence="9">ABC transporter permease</fullName>
    </submittedName>
</protein>
<dbReference type="SUPFAM" id="SSF161098">
    <property type="entry name" value="MetI-like"/>
    <property type="match status" value="1"/>
</dbReference>
<dbReference type="CDD" id="cd06261">
    <property type="entry name" value="TM_PBP2"/>
    <property type="match status" value="1"/>
</dbReference>
<evidence type="ECO:0000256" key="1">
    <source>
        <dbReference type="ARBA" id="ARBA00004651"/>
    </source>
</evidence>
<accession>A0ABV4UJC0</accession>
<dbReference type="PROSITE" id="PS50928">
    <property type="entry name" value="ABC_TM1"/>
    <property type="match status" value="1"/>
</dbReference>
<keyword evidence="2 7" id="KW-0813">Transport</keyword>
<name>A0ABV4UJC0_9MICC</name>
<dbReference type="EMBL" id="JBHDLJ010000002">
    <property type="protein sequence ID" value="MFB0833656.1"/>
    <property type="molecule type" value="Genomic_DNA"/>
</dbReference>
<evidence type="ECO:0000256" key="3">
    <source>
        <dbReference type="ARBA" id="ARBA00022475"/>
    </source>
</evidence>
<dbReference type="InterPro" id="IPR000515">
    <property type="entry name" value="MetI-like"/>
</dbReference>
<evidence type="ECO:0000313" key="9">
    <source>
        <dbReference type="EMBL" id="MFB0833656.1"/>
    </source>
</evidence>
<evidence type="ECO:0000259" key="8">
    <source>
        <dbReference type="PROSITE" id="PS50928"/>
    </source>
</evidence>
<gene>
    <name evidence="9" type="ORF">ACETWP_03565</name>
</gene>
<comment type="caution">
    <text evidence="9">The sequence shown here is derived from an EMBL/GenBank/DDBJ whole genome shotgun (WGS) entry which is preliminary data.</text>
</comment>
<evidence type="ECO:0000256" key="6">
    <source>
        <dbReference type="ARBA" id="ARBA00023136"/>
    </source>
</evidence>
<dbReference type="Pfam" id="PF00528">
    <property type="entry name" value="BPD_transp_1"/>
    <property type="match status" value="1"/>
</dbReference>
<dbReference type="InterPro" id="IPR035906">
    <property type="entry name" value="MetI-like_sf"/>
</dbReference>
<keyword evidence="3" id="KW-1003">Cell membrane</keyword>
<feature type="transmembrane region" description="Helical" evidence="7">
    <location>
        <begin position="57"/>
        <end position="78"/>
    </location>
</feature>
<dbReference type="PANTHER" id="PTHR30151">
    <property type="entry name" value="ALKANE SULFONATE ABC TRANSPORTER-RELATED, MEMBRANE SUBUNIT"/>
    <property type="match status" value="1"/>
</dbReference>
<keyword evidence="6 7" id="KW-0472">Membrane</keyword>
<feature type="transmembrane region" description="Helical" evidence="7">
    <location>
        <begin position="117"/>
        <end position="136"/>
    </location>
</feature>
<dbReference type="RefSeq" id="WP_373970821.1">
    <property type="nucleotide sequence ID" value="NZ_JBHDLJ010000002.1"/>
</dbReference>
<feature type="transmembrane region" description="Helical" evidence="7">
    <location>
        <begin position="212"/>
        <end position="236"/>
    </location>
</feature>
<dbReference type="Gene3D" id="1.10.3720.10">
    <property type="entry name" value="MetI-like"/>
    <property type="match status" value="1"/>
</dbReference>
<sequence>MRWRGIASVAVVLLGWEAASRSGLLPAASLPPASDVLMAWPTLAAAPAFWASVGHTLASALGGLGIVVLIAVPAALAIGLSRFVRESTWLVVEFLKPIPPVAMIPLGLLLWGPSETMKLTLIAFGALWPFLTQMVYGINQVDHVALDMARSYRLKAWLTTSRVVIPSLLPFAATGLRVSASIAVVVSVVTELIGGAAGLGRDIMVAQSAGNLPAMYALILTTGMLGLLINFAFAAAERPLLFWHPSQRKESD</sequence>
<evidence type="ECO:0000313" key="10">
    <source>
        <dbReference type="Proteomes" id="UP001575652"/>
    </source>
</evidence>
<evidence type="ECO:0000256" key="5">
    <source>
        <dbReference type="ARBA" id="ARBA00022989"/>
    </source>
</evidence>
<keyword evidence="5 7" id="KW-1133">Transmembrane helix</keyword>
<evidence type="ECO:0000256" key="7">
    <source>
        <dbReference type="RuleBase" id="RU363032"/>
    </source>
</evidence>
<comment type="subcellular location">
    <subcellularLocation>
        <location evidence="1 7">Cell membrane</location>
        <topology evidence="1 7">Multi-pass membrane protein</topology>
    </subcellularLocation>
</comment>
<feature type="domain" description="ABC transmembrane type-1" evidence="8">
    <location>
        <begin position="53"/>
        <end position="237"/>
    </location>
</feature>
<dbReference type="Proteomes" id="UP001575652">
    <property type="component" value="Unassembled WGS sequence"/>
</dbReference>
<feature type="transmembrane region" description="Helical" evidence="7">
    <location>
        <begin position="90"/>
        <end position="111"/>
    </location>
</feature>
<feature type="transmembrane region" description="Helical" evidence="7">
    <location>
        <begin position="179"/>
        <end position="200"/>
    </location>
</feature>
<evidence type="ECO:0000256" key="2">
    <source>
        <dbReference type="ARBA" id="ARBA00022448"/>
    </source>
</evidence>
<proteinExistence type="inferred from homology"/>
<organism evidence="9 10">
    <name type="scientific">Arthrobacter halodurans</name>
    <dbReference type="NCBI Taxonomy" id="516699"/>
    <lineage>
        <taxon>Bacteria</taxon>
        <taxon>Bacillati</taxon>
        <taxon>Actinomycetota</taxon>
        <taxon>Actinomycetes</taxon>
        <taxon>Micrococcales</taxon>
        <taxon>Micrococcaceae</taxon>
        <taxon>Arthrobacter</taxon>
    </lineage>
</organism>
<reference evidence="9 10" key="1">
    <citation type="submission" date="2024-09" db="EMBL/GenBank/DDBJ databases">
        <authorList>
            <person name="Salinas-Garcia M.A."/>
            <person name="Prieme A."/>
        </authorList>
    </citation>
    <scope>NUCLEOTIDE SEQUENCE [LARGE SCALE GENOMIC DNA]</scope>
    <source>
        <strain evidence="9 10">DSM 21081</strain>
    </source>
</reference>
<keyword evidence="10" id="KW-1185">Reference proteome</keyword>
<comment type="similarity">
    <text evidence="7">Belongs to the binding-protein-dependent transport system permease family.</text>
</comment>
<dbReference type="PANTHER" id="PTHR30151:SF0">
    <property type="entry name" value="ABC TRANSPORTER PERMEASE PROTEIN MJ0413-RELATED"/>
    <property type="match status" value="1"/>
</dbReference>